<dbReference type="SUPFAM" id="SSF53613">
    <property type="entry name" value="Ribokinase-like"/>
    <property type="match status" value="1"/>
</dbReference>
<dbReference type="PROSITE" id="PS00584">
    <property type="entry name" value="PFKB_KINASES_2"/>
    <property type="match status" value="1"/>
</dbReference>
<keyword evidence="3" id="KW-0547">Nucleotide-binding</keyword>
<dbReference type="Proteomes" id="UP000226191">
    <property type="component" value="Unassembled WGS sequence"/>
</dbReference>
<dbReference type="InterPro" id="IPR029056">
    <property type="entry name" value="Ribokinase-like"/>
</dbReference>
<evidence type="ECO:0000256" key="4">
    <source>
        <dbReference type="ARBA" id="ARBA00022777"/>
    </source>
</evidence>
<dbReference type="InterPro" id="IPR017583">
    <property type="entry name" value="Tagatose/fructose_Pkinase"/>
</dbReference>
<evidence type="ECO:0000313" key="6">
    <source>
        <dbReference type="EMBL" id="PGF35164.1"/>
    </source>
</evidence>
<dbReference type="GO" id="GO:0005524">
    <property type="term" value="F:ATP binding"/>
    <property type="evidence" value="ECO:0007669"/>
    <property type="project" value="UniProtKB-KW"/>
</dbReference>
<evidence type="ECO:0000256" key="2">
    <source>
        <dbReference type="ARBA" id="ARBA00022679"/>
    </source>
</evidence>
<keyword evidence="5" id="KW-0067">ATP-binding</keyword>
<reference evidence="6 7" key="1">
    <citation type="submission" date="2017-02" db="EMBL/GenBank/DDBJ databases">
        <title>Prevalence of linear plasmids in Cutibacterium acnes isolates obtained from cancerous prostatic tissue.</title>
        <authorList>
            <person name="Davidsson S."/>
            <person name="Bruggemann H."/>
        </authorList>
    </citation>
    <scope>NUCLEOTIDE SEQUENCE [LARGE SCALE GENOMIC DNA]</scope>
    <source>
        <strain evidence="6 7">11-78</strain>
    </source>
</reference>
<evidence type="ECO:0000256" key="5">
    <source>
        <dbReference type="ARBA" id="ARBA00022840"/>
    </source>
</evidence>
<dbReference type="OrthoDB" id="9801219at2"/>
<comment type="similarity">
    <text evidence="1">Belongs to the carbohydrate kinase PfkB family.</text>
</comment>
<dbReference type="PANTHER" id="PTHR46566">
    <property type="entry name" value="1-PHOSPHOFRUCTOKINASE-RELATED"/>
    <property type="match status" value="1"/>
</dbReference>
<evidence type="ECO:0000256" key="3">
    <source>
        <dbReference type="ARBA" id="ARBA00022741"/>
    </source>
</evidence>
<dbReference type="EMBL" id="MVCE01000002">
    <property type="protein sequence ID" value="PGF35164.1"/>
    <property type="molecule type" value="Genomic_DNA"/>
</dbReference>
<dbReference type="InterPro" id="IPR002173">
    <property type="entry name" value="Carboh/pur_kinase_PfkB_CS"/>
</dbReference>
<organism evidence="6 7">
    <name type="scientific">Cutibacterium acnes</name>
    <name type="common">Propionibacterium acnes</name>
    <dbReference type="NCBI Taxonomy" id="1747"/>
    <lineage>
        <taxon>Bacteria</taxon>
        <taxon>Bacillati</taxon>
        <taxon>Actinomycetota</taxon>
        <taxon>Actinomycetes</taxon>
        <taxon>Propionibacteriales</taxon>
        <taxon>Propionibacteriaceae</taxon>
        <taxon>Cutibacterium</taxon>
    </lineage>
</organism>
<dbReference type="InterPro" id="IPR011611">
    <property type="entry name" value="PfkB_dom"/>
</dbReference>
<keyword evidence="4" id="KW-0418">Kinase</keyword>
<protein>
    <submittedName>
        <fullName evidence="6">1-phosphofructokinase</fullName>
    </submittedName>
</protein>
<dbReference type="Pfam" id="PF00294">
    <property type="entry name" value="PfkB"/>
    <property type="match status" value="1"/>
</dbReference>
<proteinExistence type="inferred from homology"/>
<dbReference type="PANTHER" id="PTHR46566:SF5">
    <property type="entry name" value="1-PHOSPHOFRUCTOKINASE"/>
    <property type="match status" value="1"/>
</dbReference>
<gene>
    <name evidence="6" type="ORF">B1B09_06125</name>
</gene>
<dbReference type="NCBIfam" id="TIGR03168">
    <property type="entry name" value="1-PFK"/>
    <property type="match status" value="1"/>
</dbReference>
<evidence type="ECO:0000256" key="1">
    <source>
        <dbReference type="ARBA" id="ARBA00010688"/>
    </source>
</evidence>
<dbReference type="PIRSF" id="PIRSF000535">
    <property type="entry name" value="1PFK/6PFK/LacC"/>
    <property type="match status" value="1"/>
</dbReference>
<evidence type="ECO:0000313" key="7">
    <source>
        <dbReference type="Proteomes" id="UP000226191"/>
    </source>
</evidence>
<dbReference type="CDD" id="cd01164">
    <property type="entry name" value="FruK_PfkB_like"/>
    <property type="match status" value="1"/>
</dbReference>
<dbReference type="GO" id="GO:0008443">
    <property type="term" value="F:phosphofructokinase activity"/>
    <property type="evidence" value="ECO:0007669"/>
    <property type="project" value="TreeGrafter"/>
</dbReference>
<comment type="caution">
    <text evidence="6">The sequence shown here is derived from an EMBL/GenBank/DDBJ whole genome shotgun (WGS) entry which is preliminary data.</text>
</comment>
<dbReference type="GO" id="GO:0005829">
    <property type="term" value="C:cytosol"/>
    <property type="evidence" value="ECO:0007669"/>
    <property type="project" value="TreeGrafter"/>
</dbReference>
<dbReference type="AlphaFoldDB" id="A0A8B2VI97"/>
<name>A0A8B2VI97_CUTAC</name>
<keyword evidence="2" id="KW-0808">Transferase</keyword>
<sequence>MIVTVTLNPSIDRTAPIAGPLRRGQVNRLGSSTEVAAGKGVNISRVLRGAGIETCAVVPAGAKGRLTLGLNHDDIPHQVVPVAAAVRTNLTITEPDGITTKINEPGADLSPEELTAVEEAIVEKSSGAQWVVLSGSLPPGVPTHWYATMTDRLHEIGVKVAVDTSDQPLQELAARLPDCAPDLVKPNSVELGQLCGIDGDSLESAATRGQFDDVVVAARGLHGIAEVIVTLGGTGALLITEHDAWHARPEPVEVKSTVGAGDSSLAGFLLARTRGDQPENCLRAAVAWGTAAAALPGSTMPTPSQADAIHVSLTHL</sequence>
<accession>A0A8B2VI97</accession>
<dbReference type="Gene3D" id="3.40.1190.20">
    <property type="match status" value="1"/>
</dbReference>